<evidence type="ECO:0000256" key="1">
    <source>
        <dbReference type="SAM" id="MobiDB-lite"/>
    </source>
</evidence>
<sequence length="243" mass="24714">MDLARAHGYPVGAEIMRAAVRGEVDAALRAVDRSHAQLLADRETLDAVETTVGVLTAAPASSRPDRPPAVGALAHRLGVTPSTLRTWERADVLTRHVTRASRQRRYGRDDVRDAELAQLLRRGGYRLAHLATVMRQVRAADGTWAAGGVAGRVAAPVGLAGARDAGGLRPPRRLPRGGRRLTGSGRWQDRRGDVRPVPRGPGGGRAGPGGGVAAGVRGGGGGSSGGVGGAAGAAGGRGGGVAV</sequence>
<dbReference type="PROSITE" id="PS50937">
    <property type="entry name" value="HTH_MERR_2"/>
    <property type="match status" value="1"/>
</dbReference>
<dbReference type="RefSeq" id="WP_161558011.1">
    <property type="nucleotide sequence ID" value="NZ_QGKS01000474.1"/>
</dbReference>
<dbReference type="PROSITE" id="PS00552">
    <property type="entry name" value="HTH_MERR_1"/>
    <property type="match status" value="1"/>
</dbReference>
<gene>
    <name evidence="3" type="ORF">DKT69_34695</name>
</gene>
<evidence type="ECO:0000313" key="3">
    <source>
        <dbReference type="EMBL" id="PWR07505.1"/>
    </source>
</evidence>
<organism evidence="3 4">
    <name type="scientific">Micromonospora sicca</name>
    <dbReference type="NCBI Taxonomy" id="2202420"/>
    <lineage>
        <taxon>Bacteria</taxon>
        <taxon>Bacillati</taxon>
        <taxon>Actinomycetota</taxon>
        <taxon>Actinomycetes</taxon>
        <taxon>Micromonosporales</taxon>
        <taxon>Micromonosporaceae</taxon>
        <taxon>Micromonospora</taxon>
    </lineage>
</organism>
<dbReference type="OrthoDB" id="3826383at2"/>
<dbReference type="InterPro" id="IPR000551">
    <property type="entry name" value="MerR-type_HTH_dom"/>
</dbReference>
<feature type="domain" description="HTH merR-type" evidence="2">
    <location>
        <begin position="70"/>
        <end position="136"/>
    </location>
</feature>
<dbReference type="Gene3D" id="1.10.1660.10">
    <property type="match status" value="1"/>
</dbReference>
<dbReference type="SUPFAM" id="SSF46955">
    <property type="entry name" value="Putative DNA-binding domain"/>
    <property type="match status" value="1"/>
</dbReference>
<dbReference type="SMART" id="SM00422">
    <property type="entry name" value="HTH_MERR"/>
    <property type="match status" value="1"/>
</dbReference>
<feature type="compositionally biased region" description="Basic residues" evidence="1">
    <location>
        <begin position="170"/>
        <end position="179"/>
    </location>
</feature>
<feature type="compositionally biased region" description="Gly residues" evidence="1">
    <location>
        <begin position="200"/>
        <end position="243"/>
    </location>
</feature>
<evidence type="ECO:0000259" key="2">
    <source>
        <dbReference type="PROSITE" id="PS50937"/>
    </source>
</evidence>
<reference evidence="3 4" key="1">
    <citation type="submission" date="2018-05" db="EMBL/GenBank/DDBJ databases">
        <title>Micromonosporas from Atacama Desert.</title>
        <authorList>
            <person name="Carro L."/>
            <person name="Golinska P."/>
            <person name="Klenk H.-P."/>
            <person name="Goodfellow M."/>
        </authorList>
    </citation>
    <scope>NUCLEOTIDE SEQUENCE [LARGE SCALE GENOMIC DNA]</scope>
    <source>
        <strain evidence="3 4">4G51</strain>
    </source>
</reference>
<protein>
    <recommendedName>
        <fullName evidence="2">HTH merR-type domain-containing protein</fullName>
    </recommendedName>
</protein>
<dbReference type="InterPro" id="IPR009061">
    <property type="entry name" value="DNA-bd_dom_put_sf"/>
</dbReference>
<dbReference type="Pfam" id="PF13411">
    <property type="entry name" value="MerR_1"/>
    <property type="match status" value="1"/>
</dbReference>
<proteinExistence type="predicted"/>
<dbReference type="Proteomes" id="UP000246050">
    <property type="component" value="Unassembled WGS sequence"/>
</dbReference>
<name>A0A317D4K8_9ACTN</name>
<accession>A0A317D4K8</accession>
<evidence type="ECO:0000313" key="4">
    <source>
        <dbReference type="Proteomes" id="UP000246050"/>
    </source>
</evidence>
<dbReference type="AlphaFoldDB" id="A0A317D4K8"/>
<dbReference type="EMBL" id="QGKS01000474">
    <property type="protein sequence ID" value="PWR07505.1"/>
    <property type="molecule type" value="Genomic_DNA"/>
</dbReference>
<comment type="caution">
    <text evidence="3">The sequence shown here is derived from an EMBL/GenBank/DDBJ whole genome shotgun (WGS) entry which is preliminary data.</text>
</comment>
<feature type="non-terminal residue" evidence="3">
    <location>
        <position position="243"/>
    </location>
</feature>
<dbReference type="GO" id="GO:0003677">
    <property type="term" value="F:DNA binding"/>
    <property type="evidence" value="ECO:0007669"/>
    <property type="project" value="InterPro"/>
</dbReference>
<feature type="compositionally biased region" description="Basic and acidic residues" evidence="1">
    <location>
        <begin position="187"/>
        <end position="196"/>
    </location>
</feature>
<feature type="region of interest" description="Disordered" evidence="1">
    <location>
        <begin position="161"/>
        <end position="243"/>
    </location>
</feature>
<dbReference type="GO" id="GO:0006355">
    <property type="term" value="P:regulation of DNA-templated transcription"/>
    <property type="evidence" value="ECO:0007669"/>
    <property type="project" value="InterPro"/>
</dbReference>